<evidence type="ECO:0000256" key="3">
    <source>
        <dbReference type="ARBA" id="ARBA00022490"/>
    </source>
</evidence>
<evidence type="ECO:0000256" key="2">
    <source>
        <dbReference type="ARBA" id="ARBA00011216"/>
    </source>
</evidence>
<dbReference type="Gene3D" id="6.10.360.10">
    <property type="match status" value="1"/>
</dbReference>
<dbReference type="Pfam" id="PF20491">
    <property type="entry name" value="Ermin"/>
    <property type="match status" value="1"/>
</dbReference>
<evidence type="ECO:0000256" key="1">
    <source>
        <dbReference type="ARBA" id="ARBA00004245"/>
    </source>
</evidence>
<organism evidence="11 12">
    <name type="scientific">Octodon degus</name>
    <name type="common">Degu</name>
    <name type="synonym">Sciurus degus</name>
    <dbReference type="NCBI Taxonomy" id="10160"/>
    <lineage>
        <taxon>Eukaryota</taxon>
        <taxon>Metazoa</taxon>
        <taxon>Chordata</taxon>
        <taxon>Craniata</taxon>
        <taxon>Vertebrata</taxon>
        <taxon>Euteleostomi</taxon>
        <taxon>Mammalia</taxon>
        <taxon>Eutheria</taxon>
        <taxon>Euarchontoglires</taxon>
        <taxon>Glires</taxon>
        <taxon>Rodentia</taxon>
        <taxon>Hystricomorpha</taxon>
        <taxon>Octodontidae</taxon>
        <taxon>Octodon</taxon>
    </lineage>
</organism>
<dbReference type="OrthoDB" id="9947518at2759"/>
<comment type="subcellular location">
    <subcellularLocation>
        <location evidence="1">Cytoplasm</location>
        <location evidence="1">Cytoskeleton</location>
    </subcellularLocation>
</comment>
<dbReference type="InterPro" id="IPR045346">
    <property type="entry name" value="Ermin"/>
</dbReference>
<dbReference type="FunCoup" id="A0A6P3ERQ2">
    <property type="interactions" value="84"/>
</dbReference>
<dbReference type="GO" id="GO:0008360">
    <property type="term" value="P:regulation of cell shape"/>
    <property type="evidence" value="ECO:0007669"/>
    <property type="project" value="InterPro"/>
</dbReference>
<feature type="compositionally biased region" description="Polar residues" evidence="10">
    <location>
        <begin position="114"/>
        <end position="123"/>
    </location>
</feature>
<dbReference type="InParanoid" id="A0A6P3ERQ2"/>
<evidence type="ECO:0000256" key="8">
    <source>
        <dbReference type="ARBA" id="ARBA00026168"/>
    </source>
</evidence>
<evidence type="ECO:0000313" key="12">
    <source>
        <dbReference type="RefSeq" id="XP_004629967.1"/>
    </source>
</evidence>
<keyword evidence="3" id="KW-0963">Cytoplasm</keyword>
<dbReference type="GO" id="GO:0030175">
    <property type="term" value="C:filopodium"/>
    <property type="evidence" value="ECO:0007669"/>
    <property type="project" value="TreeGrafter"/>
</dbReference>
<name>A0A6P3ERQ2_OCTDE</name>
<dbReference type="GO" id="GO:0031344">
    <property type="term" value="P:regulation of cell projection organization"/>
    <property type="evidence" value="ECO:0007669"/>
    <property type="project" value="TreeGrafter"/>
</dbReference>
<dbReference type="CTD" id="57471"/>
<dbReference type="GO" id="GO:0043025">
    <property type="term" value="C:neuronal cell body"/>
    <property type="evidence" value="ECO:0007669"/>
    <property type="project" value="TreeGrafter"/>
</dbReference>
<sequence length="277" mass="30867">MTEVPATLSGAECNGESPPEHAQNPVIEISGDMTDVACRAEPHPEDLPHKGSQGAGGTPQGGTLLSLSLDGKILKENPEENLFIVHKAITDLSLQETSADKMTFREGHEWEKIPSSSTSNQELRSPPERKTELLLEETGEDSKTEAHWATETECLEFQRPSHTVVLHSKQEEEEEVWDEETNDVDSCIDDEDEVRVIEFKKKHEVDPEFQGGGDVSEDSPLSSPSSQPVTPDEPPALGKKGDISRNTYSRYNTISYRKIRKGNTKQRIDEFESMMHL</sequence>
<dbReference type="Proteomes" id="UP000515203">
    <property type="component" value="Unplaced"/>
</dbReference>
<keyword evidence="5" id="KW-0009">Actin-binding</keyword>
<keyword evidence="4" id="KW-0597">Phosphoprotein</keyword>
<feature type="region of interest" description="Disordered" evidence="10">
    <location>
        <begin position="109"/>
        <end position="130"/>
    </location>
</feature>
<feature type="compositionally biased region" description="Basic and acidic residues" evidence="10">
    <location>
        <begin position="38"/>
        <end position="49"/>
    </location>
</feature>
<evidence type="ECO:0000256" key="6">
    <source>
        <dbReference type="ARBA" id="ARBA00023212"/>
    </source>
</evidence>
<dbReference type="GO" id="GO:0051015">
    <property type="term" value="F:actin filament binding"/>
    <property type="evidence" value="ECO:0007669"/>
    <property type="project" value="InterPro"/>
</dbReference>
<dbReference type="PANTHER" id="PTHR47137:SF1">
    <property type="entry name" value="ERMIN"/>
    <property type="match status" value="1"/>
</dbReference>
<keyword evidence="6" id="KW-0206">Cytoskeleton</keyword>
<dbReference type="GeneID" id="101590046"/>
<dbReference type="GO" id="GO:0033270">
    <property type="term" value="C:paranode region of axon"/>
    <property type="evidence" value="ECO:0007669"/>
    <property type="project" value="TreeGrafter"/>
</dbReference>
<evidence type="ECO:0000256" key="10">
    <source>
        <dbReference type="SAM" id="MobiDB-lite"/>
    </source>
</evidence>
<evidence type="ECO:0000256" key="7">
    <source>
        <dbReference type="ARBA" id="ARBA00025213"/>
    </source>
</evidence>
<dbReference type="GO" id="GO:0005938">
    <property type="term" value="C:cell cortex"/>
    <property type="evidence" value="ECO:0007669"/>
    <property type="project" value="TreeGrafter"/>
</dbReference>
<dbReference type="GO" id="GO:0043209">
    <property type="term" value="C:myelin sheath"/>
    <property type="evidence" value="ECO:0007669"/>
    <property type="project" value="TreeGrafter"/>
</dbReference>
<feature type="region of interest" description="Disordered" evidence="10">
    <location>
        <begin position="1"/>
        <end position="63"/>
    </location>
</feature>
<evidence type="ECO:0000256" key="9">
    <source>
        <dbReference type="ARBA" id="ARBA00031224"/>
    </source>
</evidence>
<dbReference type="InterPro" id="IPR008954">
    <property type="entry name" value="Moesin_tail_sf"/>
</dbReference>
<evidence type="ECO:0000256" key="4">
    <source>
        <dbReference type="ARBA" id="ARBA00022553"/>
    </source>
</evidence>
<evidence type="ECO:0000313" key="11">
    <source>
        <dbReference type="Proteomes" id="UP000515203"/>
    </source>
</evidence>
<dbReference type="RefSeq" id="XP_004629967.1">
    <property type="nucleotide sequence ID" value="XM_004629910.1"/>
</dbReference>
<keyword evidence="11" id="KW-1185">Reference proteome</keyword>
<dbReference type="GO" id="GO:0005856">
    <property type="term" value="C:cytoskeleton"/>
    <property type="evidence" value="ECO:0007669"/>
    <property type="project" value="UniProtKB-SubCell"/>
</dbReference>
<proteinExistence type="predicted"/>
<protein>
    <recommendedName>
        <fullName evidence="8">Ermin</fullName>
    </recommendedName>
    <alternativeName>
        <fullName evidence="9">Juxtanodin</fullName>
    </alternativeName>
</protein>
<gene>
    <name evidence="12" type="primary">Ermn</name>
</gene>
<dbReference type="AlphaFoldDB" id="A0A6P3ERQ2"/>
<comment type="function">
    <text evidence="7">Plays a role in cytoskeletal rearrangements during the late wrapping and/or compaction phases of myelinogenesis as well as in maintenance and stability of myelin sheath in the adult. May play an important role in late-stage oligodendroglia maturation, myelin/Ranvier node formation during CNS development, and in the maintenance and plasticity of related structures in the mature CNS.</text>
</comment>
<dbReference type="SUPFAM" id="SSF48678">
    <property type="entry name" value="Moesin tail domain"/>
    <property type="match status" value="1"/>
</dbReference>
<dbReference type="GO" id="GO:0007015">
    <property type="term" value="P:actin filament organization"/>
    <property type="evidence" value="ECO:0007669"/>
    <property type="project" value="InterPro"/>
</dbReference>
<dbReference type="PANTHER" id="PTHR47137">
    <property type="entry name" value="ERMIN"/>
    <property type="match status" value="1"/>
</dbReference>
<accession>A0A6P3ERQ2</accession>
<feature type="compositionally biased region" description="Low complexity" evidence="10">
    <location>
        <begin position="218"/>
        <end position="230"/>
    </location>
</feature>
<dbReference type="GO" id="GO:0001763">
    <property type="term" value="P:morphogenesis of a branching structure"/>
    <property type="evidence" value="ECO:0007669"/>
    <property type="project" value="TreeGrafter"/>
</dbReference>
<comment type="subunit">
    <text evidence="2">Binds actin.</text>
</comment>
<reference evidence="12" key="1">
    <citation type="submission" date="2025-08" db="UniProtKB">
        <authorList>
            <consortium name="RefSeq"/>
        </authorList>
    </citation>
    <scope>IDENTIFICATION</scope>
</reference>
<evidence type="ECO:0000256" key="5">
    <source>
        <dbReference type="ARBA" id="ARBA00023203"/>
    </source>
</evidence>
<dbReference type="GO" id="GO:0033269">
    <property type="term" value="C:internode region of axon"/>
    <property type="evidence" value="ECO:0007669"/>
    <property type="project" value="TreeGrafter"/>
</dbReference>
<feature type="region of interest" description="Disordered" evidence="10">
    <location>
        <begin position="202"/>
        <end position="245"/>
    </location>
</feature>
<dbReference type="GO" id="GO:0070062">
    <property type="term" value="C:extracellular exosome"/>
    <property type="evidence" value="ECO:0007669"/>
    <property type="project" value="TreeGrafter"/>
</dbReference>